<evidence type="ECO:0000313" key="4">
    <source>
        <dbReference type="Proteomes" id="UP001431783"/>
    </source>
</evidence>
<organism evidence="3 4">
    <name type="scientific">Henosepilachna vigintioctopunctata</name>
    <dbReference type="NCBI Taxonomy" id="420089"/>
    <lineage>
        <taxon>Eukaryota</taxon>
        <taxon>Metazoa</taxon>
        <taxon>Ecdysozoa</taxon>
        <taxon>Arthropoda</taxon>
        <taxon>Hexapoda</taxon>
        <taxon>Insecta</taxon>
        <taxon>Pterygota</taxon>
        <taxon>Neoptera</taxon>
        <taxon>Endopterygota</taxon>
        <taxon>Coleoptera</taxon>
        <taxon>Polyphaga</taxon>
        <taxon>Cucujiformia</taxon>
        <taxon>Coccinelloidea</taxon>
        <taxon>Coccinellidae</taxon>
        <taxon>Epilachninae</taxon>
        <taxon>Epilachnini</taxon>
        <taxon>Henosepilachna</taxon>
    </lineage>
</organism>
<name>A0AAW1TTH8_9CUCU</name>
<keyword evidence="4" id="KW-1185">Reference proteome</keyword>
<protein>
    <recommendedName>
        <fullName evidence="5">Coiled-coil domain-containing protein 13</fullName>
    </recommendedName>
</protein>
<proteinExistence type="predicted"/>
<dbReference type="EMBL" id="JARQZJ010000008">
    <property type="protein sequence ID" value="KAK9871920.1"/>
    <property type="molecule type" value="Genomic_DNA"/>
</dbReference>
<dbReference type="PANTHER" id="PTHR31935">
    <property type="entry name" value="COILED-COIL DOMAIN-CONTAINING PROTEIN 13"/>
    <property type="match status" value="1"/>
</dbReference>
<feature type="coiled-coil region" evidence="1">
    <location>
        <begin position="216"/>
        <end position="283"/>
    </location>
</feature>
<evidence type="ECO:0000313" key="3">
    <source>
        <dbReference type="EMBL" id="KAK9871920.1"/>
    </source>
</evidence>
<feature type="coiled-coil region" evidence="1">
    <location>
        <begin position="50"/>
        <end position="128"/>
    </location>
</feature>
<evidence type="ECO:0008006" key="5">
    <source>
        <dbReference type="Google" id="ProtNLM"/>
    </source>
</evidence>
<dbReference type="InterPro" id="IPR038929">
    <property type="entry name" value="CCDC13"/>
</dbReference>
<keyword evidence="1" id="KW-0175">Coiled coil</keyword>
<evidence type="ECO:0000256" key="2">
    <source>
        <dbReference type="SAM" id="MobiDB-lite"/>
    </source>
</evidence>
<accession>A0AAW1TTH8</accession>
<gene>
    <name evidence="3" type="ORF">WA026_015168</name>
</gene>
<feature type="coiled-coil region" evidence="1">
    <location>
        <begin position="430"/>
        <end position="495"/>
    </location>
</feature>
<dbReference type="Proteomes" id="UP001431783">
    <property type="component" value="Unassembled WGS sequence"/>
</dbReference>
<sequence length="1353" mass="156611">MDSDSSLNTNKDIRFPEIPKDIVFPDELNRYLRQQLEHLTHENCMLRKHLKEEELRYEKCSSEVETLELKLKEYEKFDNKHQFASATTIASAKIVELSKRLREKNSEVESLKTKCSKLEKKIIELQDSKVKELTENKNLCVPPTPSSHLENEDQLKNLQDKLSVASMKLREIQNTNIQLKTELKVANKYLQQEVGDNLETISNNSTQGWRGRAQIICDLQQKNHELKEKLKNYQQKNNKESIKPLDKKINDLNKENDDLKNALNEQKRRIEVLKARCRVLETDQTINKSKITSLTNQTERDQTVLKTLTNQVTNQQDALYDTIKQKDKYIRGIQQDNEILRIELSKQRVIVENLTKNLNDKMEEIKELMRSRRKSPRPSSTYGQRSKNPTDEKLINRLEVEKSRLLELTEIQSTRITSEREAHAKTQNCLRLERQRAAKLETSLAKLELEVSSIRTGGSYCALSTNRSVDQKINLNDLKAELELAQETVKALKTSLYNRNANKLTEKEMVLKAIEQSKCLINTKSFGTLEGQLMCHIIPCIKKIFLEVCDENSKMNSVELSQTLSDNLKILINLTDFVGIVLELVSLHANSASISSIRVIFLELPSCFQAIYKHCKESQKKYQTLMEDCSDILELYRKNQDLHMKFLDILNSISIDSGNQDDVRILIQVLQSILNIMEVLCGMNIKALTDTWKIYIGIVEKYREILIFESVYCVQEIQILIQQINTFMSSALENEQIDSRKIQYIKLSGFLLKVGIKIMSCFWDHLQLNVFEVLHSFLCTIYNYSLEFLAKWNVKVDIQHCIQSNLLAVVTTFIADKVLSEIFLMQLLANVDNLTKIGPGCMILDLKIMKFLLSQPFSKIDYLSFSCYVNHIFADIAEYSLFICESFIKTEDCFFTNLCMTISDCIEIHNNFYDDKMECSLFSNIVGNNLWCHLLASDIWIRLLCIATEDSRRDVVEQLVYAIDKLEIDVLLSFPKAVLLSRFMEKVFNILNEDDISDILKIYPPADHFSLWSIVTFSSVSVNQKKWIDPLISSLLSKLNEFDCIQSIDEMIHTVKILKLISTINFSFLDSDGDKLLSNIVKLWGFQYEKINMENNFLKFFISNLAIATTGYIKHFSENQIYCILEKMKTLSSTIYFKFQLSDLLNAISSRTPKHGNEQNRLNFLISDIFEILFTEGDELLKKLSLEAFLQFSENNHYIIINNVSRLLPNMNLELHLLKKDDDQYSNERLKKLEIIHLEHNCLKENPSKAGSKFSKNDSVLAQSNKAPVYHVPTTSKKTALGYSRGLRCVQNKRMKLNDDVQAEDDSISEVLHRIKSEIKCLKIVLVKDSLTRKNAQDIRMLIDQLQNILLPH</sequence>
<dbReference type="PANTHER" id="PTHR31935:SF1">
    <property type="entry name" value="COILED-COIL DOMAIN-CONTAINING PROTEIN 13"/>
    <property type="match status" value="1"/>
</dbReference>
<reference evidence="3 4" key="1">
    <citation type="submission" date="2023-03" db="EMBL/GenBank/DDBJ databases">
        <title>Genome insight into feeding habits of ladybird beetles.</title>
        <authorList>
            <person name="Li H.-S."/>
            <person name="Huang Y.-H."/>
            <person name="Pang H."/>
        </authorList>
    </citation>
    <scope>NUCLEOTIDE SEQUENCE [LARGE SCALE GENOMIC DNA]</scope>
    <source>
        <strain evidence="3">SYSU_2023b</strain>
        <tissue evidence="3">Whole body</tissue>
    </source>
</reference>
<dbReference type="GO" id="GO:0031122">
    <property type="term" value="P:cytoplasmic microtubule organization"/>
    <property type="evidence" value="ECO:0007669"/>
    <property type="project" value="TreeGrafter"/>
</dbReference>
<feature type="region of interest" description="Disordered" evidence="2">
    <location>
        <begin position="368"/>
        <end position="394"/>
    </location>
</feature>
<evidence type="ECO:0000256" key="1">
    <source>
        <dbReference type="SAM" id="Coils"/>
    </source>
</evidence>
<dbReference type="GO" id="GO:1905515">
    <property type="term" value="P:non-motile cilium assembly"/>
    <property type="evidence" value="ECO:0007669"/>
    <property type="project" value="TreeGrafter"/>
</dbReference>
<dbReference type="GO" id="GO:0034451">
    <property type="term" value="C:centriolar satellite"/>
    <property type="evidence" value="ECO:0007669"/>
    <property type="project" value="TreeGrafter"/>
</dbReference>
<comment type="caution">
    <text evidence="3">The sequence shown here is derived from an EMBL/GenBank/DDBJ whole genome shotgun (WGS) entry which is preliminary data.</text>
</comment>